<keyword evidence="2" id="KW-1185">Reference proteome</keyword>
<name>A0A420EDT6_9ALTE</name>
<comment type="caution">
    <text evidence="1">The sequence shown here is derived from an EMBL/GenBank/DDBJ whole genome shotgun (WGS) entry which is preliminary data.</text>
</comment>
<evidence type="ECO:0000313" key="2">
    <source>
        <dbReference type="Proteomes" id="UP000286482"/>
    </source>
</evidence>
<dbReference type="Proteomes" id="UP000286482">
    <property type="component" value="Unassembled WGS sequence"/>
</dbReference>
<protein>
    <recommendedName>
        <fullName evidence="3">Zn-ribbon-containing protein</fullName>
    </recommendedName>
</protein>
<sequence length="273" mass="31120">MRYAMPFWACESCMYSIELNFECYQDTTVSKADKAISDYIEALRDCGLVIGREFPSHMVESAFITRAMSPRADSVTRKNYSKLCLKAVDDLHAAGVLEPKVAVKGIDLHADHSDPCYEEGQPSWQIVYTNYLSSCTPLRCGDHFMPIPLQFFEQTLGARDFKPLLQWQQNWMALDELQMLGTALVEPARRQISEFDSELSKQGRSLAQQIENLSGVPTYYYIYRGGGQSLATEQERLCPSCGGQWRLAHELHDVIDFKCDNCKLVSSYSWDFK</sequence>
<reference evidence="1 2" key="1">
    <citation type="submission" date="2018-09" db="EMBL/GenBank/DDBJ databases">
        <authorList>
            <person name="Wang Z."/>
        </authorList>
    </citation>
    <scope>NUCLEOTIDE SEQUENCE [LARGE SCALE GENOMIC DNA]</scope>
    <source>
        <strain evidence="1 2">ALS 81</strain>
    </source>
</reference>
<evidence type="ECO:0000313" key="1">
    <source>
        <dbReference type="EMBL" id="RKF18814.1"/>
    </source>
</evidence>
<dbReference type="AlphaFoldDB" id="A0A420EDT6"/>
<dbReference type="InterPro" id="IPR016908">
    <property type="entry name" value="UCP029037"/>
</dbReference>
<organism evidence="1 2">
    <name type="scientific">Alginatibacterium sediminis</name>
    <dbReference type="NCBI Taxonomy" id="2164068"/>
    <lineage>
        <taxon>Bacteria</taxon>
        <taxon>Pseudomonadati</taxon>
        <taxon>Pseudomonadota</taxon>
        <taxon>Gammaproteobacteria</taxon>
        <taxon>Alteromonadales</taxon>
        <taxon>Alteromonadaceae</taxon>
        <taxon>Alginatibacterium</taxon>
    </lineage>
</organism>
<evidence type="ECO:0008006" key="3">
    <source>
        <dbReference type="Google" id="ProtNLM"/>
    </source>
</evidence>
<proteinExistence type="predicted"/>
<dbReference type="Pfam" id="PF10071">
    <property type="entry name" value="DUF2310"/>
    <property type="match status" value="1"/>
</dbReference>
<dbReference type="EMBL" id="RAQO01000005">
    <property type="protein sequence ID" value="RKF18814.1"/>
    <property type="molecule type" value="Genomic_DNA"/>
</dbReference>
<accession>A0A420EDT6</accession>
<gene>
    <name evidence="1" type="ORF">DBZ36_10505</name>
</gene>
<dbReference type="PIRSF" id="PIRSF029037">
    <property type="entry name" value="UCP029037_Zn_ribbon"/>
    <property type="match status" value="1"/>
</dbReference>